<evidence type="ECO:0008006" key="5">
    <source>
        <dbReference type="Google" id="ProtNLM"/>
    </source>
</evidence>
<dbReference type="PROSITE" id="PS51257">
    <property type="entry name" value="PROKAR_LIPOPROTEIN"/>
    <property type="match status" value="1"/>
</dbReference>
<feature type="region of interest" description="Disordered" evidence="1">
    <location>
        <begin position="498"/>
        <end position="522"/>
    </location>
</feature>
<evidence type="ECO:0000256" key="2">
    <source>
        <dbReference type="SAM" id="SignalP"/>
    </source>
</evidence>
<name>A0A1G7I0R6_9FLAO</name>
<gene>
    <name evidence="3" type="ORF">SAMN05421855_10540</name>
</gene>
<keyword evidence="2" id="KW-0732">Signal</keyword>
<dbReference type="STRING" id="227084.SAMN05421855_10540"/>
<proteinExistence type="predicted"/>
<organism evidence="3 4">
    <name type="scientific">Ulvibacter litoralis</name>
    <dbReference type="NCBI Taxonomy" id="227084"/>
    <lineage>
        <taxon>Bacteria</taxon>
        <taxon>Pseudomonadati</taxon>
        <taxon>Bacteroidota</taxon>
        <taxon>Flavobacteriia</taxon>
        <taxon>Flavobacteriales</taxon>
        <taxon>Flavobacteriaceae</taxon>
        <taxon>Ulvibacter</taxon>
    </lineage>
</organism>
<feature type="compositionally biased region" description="Polar residues" evidence="1">
    <location>
        <begin position="498"/>
        <end position="507"/>
    </location>
</feature>
<keyword evidence="4" id="KW-1185">Reference proteome</keyword>
<feature type="chain" id="PRO_5011449394" description="Right handed beta helix region" evidence="2">
    <location>
        <begin position="23"/>
        <end position="522"/>
    </location>
</feature>
<evidence type="ECO:0000313" key="3">
    <source>
        <dbReference type="EMBL" id="SDF06340.1"/>
    </source>
</evidence>
<dbReference type="OrthoDB" id="1111178at2"/>
<dbReference type="Proteomes" id="UP000199321">
    <property type="component" value="Unassembled WGS sequence"/>
</dbReference>
<dbReference type="RefSeq" id="WP_093144932.1">
    <property type="nucleotide sequence ID" value="NZ_BMWO01000007.1"/>
</dbReference>
<dbReference type="EMBL" id="FNBA01000005">
    <property type="protein sequence ID" value="SDF06340.1"/>
    <property type="molecule type" value="Genomic_DNA"/>
</dbReference>
<protein>
    <recommendedName>
        <fullName evidence="5">Right handed beta helix region</fullName>
    </recommendedName>
</protein>
<evidence type="ECO:0000256" key="1">
    <source>
        <dbReference type="SAM" id="MobiDB-lite"/>
    </source>
</evidence>
<sequence>MKYLYGVAILACLVLWSSCRNDFETVASTGSLEFSRDTVYLDTVFTNIGSSTYNLKVYNRSSDDIHIPSLRLSQGQSSNYRLNVDGIPGKEFTDVQVLAKDSIFIFVETTLDINNLPGSGNDFLYTDQIEFSGGGSEQKVELVTLVKDAVFLYPADLGNNMYETLTLGEGEDAYEIEGFFLDDTELNFTNEKPYVIYGYAAVGSGKTLSIDPGARIHFHESSGILVANNGSIQANGLPSADPDALENEIIFESDRLEPDFSEIPGQWGTLWLTNGSTNNSFKHTTIKNAVVGILMEGNDGNPTTETLRLEDVQIYNNSNVGLLSRNGTIYGENVVINNSGQSSLTCSLGGSYEFNHCTFGNYWTSSFRSFPAVQIDNFFPISETEVAVADLIKADFTNCIIYGNEPRELGLARVEDPTYLFNFNFTNSLIRFEDPNGDFEDDPLYNFSNTDFYTSSILNADPAFLDTTVNNLNIETGVSAADGIGNLNAANQVPVDLNGTNRGSGSATPPDAGAYESVEVPD</sequence>
<accession>A0A1G7I0R6</accession>
<reference evidence="3 4" key="1">
    <citation type="submission" date="2016-10" db="EMBL/GenBank/DDBJ databases">
        <authorList>
            <person name="de Groot N.N."/>
        </authorList>
    </citation>
    <scope>NUCLEOTIDE SEQUENCE [LARGE SCALE GENOMIC DNA]</scope>
    <source>
        <strain evidence="3 4">DSM 16195</strain>
    </source>
</reference>
<feature type="signal peptide" evidence="2">
    <location>
        <begin position="1"/>
        <end position="22"/>
    </location>
</feature>
<dbReference type="AlphaFoldDB" id="A0A1G7I0R6"/>
<evidence type="ECO:0000313" key="4">
    <source>
        <dbReference type="Proteomes" id="UP000199321"/>
    </source>
</evidence>